<organism evidence="1 2">
    <name type="scientific">Schaalia odontolytica</name>
    <dbReference type="NCBI Taxonomy" id="1660"/>
    <lineage>
        <taxon>Bacteria</taxon>
        <taxon>Bacillati</taxon>
        <taxon>Actinomycetota</taxon>
        <taxon>Actinomycetes</taxon>
        <taxon>Actinomycetales</taxon>
        <taxon>Actinomycetaceae</taxon>
        <taxon>Schaalia</taxon>
    </lineage>
</organism>
<dbReference type="AlphaFoldDB" id="A0A857A7S5"/>
<evidence type="ECO:0000313" key="2">
    <source>
        <dbReference type="Proteomes" id="UP000424490"/>
    </source>
</evidence>
<protein>
    <submittedName>
        <fullName evidence="1">Uncharacterized protein</fullName>
    </submittedName>
</protein>
<accession>A0A857A7S5</accession>
<sequence>MAVPDLSFSSDALRTAAQYVDEAATCTEVTPPTGDPCSHVYAQRVSKPINDLNDEETAIQDELKAMHSDMLETLQAFEDMENTIASSFNASNEG</sequence>
<proteinExistence type="predicted"/>
<evidence type="ECO:0000313" key="1">
    <source>
        <dbReference type="EMBL" id="QGS11381.1"/>
    </source>
</evidence>
<dbReference type="RefSeq" id="WP_003794780.1">
    <property type="nucleotide sequence ID" value="NZ_CP046315.1"/>
</dbReference>
<dbReference type="Proteomes" id="UP000424490">
    <property type="component" value="Chromosome"/>
</dbReference>
<name>A0A857A7S5_9ACTO</name>
<dbReference type="EMBL" id="CP046315">
    <property type="protein sequence ID" value="QGS11381.1"/>
    <property type="molecule type" value="Genomic_DNA"/>
</dbReference>
<gene>
    <name evidence="1" type="ORF">FOC40_08195</name>
</gene>
<reference evidence="1 2" key="1">
    <citation type="submission" date="2019-11" db="EMBL/GenBank/DDBJ databases">
        <title>FDA dAtabase for Regulatory Grade micrObial Sequences (FDA-ARGOS): Supporting development and validation of Infectious Disease Dx tests.</title>
        <authorList>
            <person name="Stonesifer R."/>
            <person name="Tallon L."/>
            <person name="Sadzewicz L."/>
            <person name="Vavikolanu K."/>
            <person name="Mehta A."/>
            <person name="Aluvathingal J."/>
            <person name="Nadendla S."/>
            <person name="Myers T."/>
            <person name="Yan Y."/>
            <person name="Sichtig H."/>
        </authorList>
    </citation>
    <scope>NUCLEOTIDE SEQUENCE [LARGE SCALE GENOMIC DNA]</scope>
    <source>
        <strain evidence="1 2">FDAARGOS_732</strain>
    </source>
</reference>